<dbReference type="EMBL" id="MQVS01000007">
    <property type="protein sequence ID" value="OKL51458.1"/>
    <property type="molecule type" value="Genomic_DNA"/>
</dbReference>
<evidence type="ECO:0000256" key="1">
    <source>
        <dbReference type="ARBA" id="ARBA00004141"/>
    </source>
</evidence>
<comment type="caution">
    <text evidence="10">The sequence shown here is derived from an EMBL/GenBank/DDBJ whole genome shotgun (WGS) entry which is preliminary data.</text>
</comment>
<dbReference type="RefSeq" id="WP_073824951.1">
    <property type="nucleotide sequence ID" value="NZ_JAUNKL010000054.1"/>
</dbReference>
<dbReference type="InParanoid" id="A0A1Q5PV62"/>
<keyword evidence="11" id="KW-1185">Reference proteome</keyword>
<evidence type="ECO:0000256" key="6">
    <source>
        <dbReference type="ARBA" id="ARBA00023065"/>
    </source>
</evidence>
<gene>
    <name evidence="9" type="primary">mscL</name>
    <name evidence="10" type="ORF">BSZ40_07810</name>
</gene>
<keyword evidence="3 9" id="KW-1003">Cell membrane</keyword>
<keyword evidence="4 9" id="KW-0812">Transmembrane</keyword>
<reference evidence="11" key="1">
    <citation type="submission" date="2016-12" db="EMBL/GenBank/DDBJ databases">
        <authorList>
            <person name="Meng X."/>
        </authorList>
    </citation>
    <scope>NUCLEOTIDE SEQUENCE [LARGE SCALE GENOMIC DNA]</scope>
    <source>
        <strain evidence="11">DSM 20732</strain>
    </source>
</reference>
<keyword evidence="6 9" id="KW-0406">Ion transport</keyword>
<keyword evidence="7 9" id="KW-0472">Membrane</keyword>
<dbReference type="STRING" id="52770.BSZ40_07810"/>
<dbReference type="Gene3D" id="1.10.1200.120">
    <property type="entry name" value="Large-conductance mechanosensitive channel, MscL, domain 1"/>
    <property type="match status" value="1"/>
</dbReference>
<dbReference type="PANTHER" id="PTHR30266">
    <property type="entry name" value="MECHANOSENSITIVE CHANNEL MSCL"/>
    <property type="match status" value="1"/>
</dbReference>
<dbReference type="Pfam" id="PF01741">
    <property type="entry name" value="MscL"/>
    <property type="match status" value="1"/>
</dbReference>
<evidence type="ECO:0000256" key="3">
    <source>
        <dbReference type="ARBA" id="ARBA00022475"/>
    </source>
</evidence>
<dbReference type="GO" id="GO:0008381">
    <property type="term" value="F:mechanosensitive monoatomic ion channel activity"/>
    <property type="evidence" value="ECO:0007669"/>
    <property type="project" value="UniProtKB-UniRule"/>
</dbReference>
<accession>A0A1Q5PV62</accession>
<dbReference type="Proteomes" id="UP000185612">
    <property type="component" value="Unassembled WGS sequence"/>
</dbReference>
<evidence type="ECO:0000256" key="4">
    <source>
        <dbReference type="ARBA" id="ARBA00022692"/>
    </source>
</evidence>
<dbReference type="FunCoup" id="A0A1Q5PV62">
    <property type="interactions" value="22"/>
</dbReference>
<feature type="transmembrane region" description="Helical" evidence="9">
    <location>
        <begin position="12"/>
        <end position="31"/>
    </location>
</feature>
<dbReference type="InterPro" id="IPR036019">
    <property type="entry name" value="MscL_channel"/>
</dbReference>
<comment type="function">
    <text evidence="9">Channel that opens in response to stretch forces in the membrane lipid bilayer. May participate in the regulation of osmotic pressure changes within the cell.</text>
</comment>
<dbReference type="OrthoDB" id="9810350at2"/>
<keyword evidence="5 9" id="KW-1133">Transmembrane helix</keyword>
<dbReference type="InterPro" id="IPR001185">
    <property type="entry name" value="MS_channel"/>
</dbReference>
<comment type="similarity">
    <text evidence="9">Belongs to the MscL family.</text>
</comment>
<keyword evidence="8 9" id="KW-0407">Ion channel</keyword>
<dbReference type="PANTHER" id="PTHR30266:SF2">
    <property type="entry name" value="LARGE-CONDUCTANCE MECHANOSENSITIVE CHANNEL"/>
    <property type="match status" value="1"/>
</dbReference>
<evidence type="ECO:0000256" key="5">
    <source>
        <dbReference type="ARBA" id="ARBA00022989"/>
    </source>
</evidence>
<keyword evidence="2 9" id="KW-0813">Transport</keyword>
<dbReference type="AlphaFoldDB" id="A0A1Q5PV62"/>
<comment type="subcellular location">
    <subcellularLocation>
        <location evidence="9">Cell membrane</location>
        <topology evidence="9">Multi-pass membrane protein</topology>
    </subcellularLocation>
    <subcellularLocation>
        <location evidence="1">Membrane</location>
        <topology evidence="1">Multi-pass membrane protein</topology>
    </subcellularLocation>
</comment>
<dbReference type="HAMAP" id="MF_00115">
    <property type="entry name" value="MscL"/>
    <property type="match status" value="1"/>
</dbReference>
<evidence type="ECO:0000256" key="8">
    <source>
        <dbReference type="ARBA" id="ARBA00023303"/>
    </source>
</evidence>
<organism evidence="10 11">
    <name type="scientific">Buchananella hordeovulneris</name>
    <dbReference type="NCBI Taxonomy" id="52770"/>
    <lineage>
        <taxon>Bacteria</taxon>
        <taxon>Bacillati</taxon>
        <taxon>Actinomycetota</taxon>
        <taxon>Actinomycetes</taxon>
        <taxon>Actinomycetales</taxon>
        <taxon>Actinomycetaceae</taxon>
        <taxon>Buchananella</taxon>
    </lineage>
</organism>
<dbReference type="NCBIfam" id="TIGR00220">
    <property type="entry name" value="mscL"/>
    <property type="match status" value="1"/>
</dbReference>
<dbReference type="PRINTS" id="PR01264">
    <property type="entry name" value="MECHCHANNEL"/>
</dbReference>
<evidence type="ECO:0000313" key="10">
    <source>
        <dbReference type="EMBL" id="OKL51458.1"/>
    </source>
</evidence>
<evidence type="ECO:0000256" key="2">
    <source>
        <dbReference type="ARBA" id="ARBA00022448"/>
    </source>
</evidence>
<evidence type="ECO:0000313" key="11">
    <source>
        <dbReference type="Proteomes" id="UP000185612"/>
    </source>
</evidence>
<protein>
    <recommendedName>
        <fullName evidence="9">Large-conductance mechanosensitive channel</fullName>
    </recommendedName>
</protein>
<dbReference type="GO" id="GO:0005886">
    <property type="term" value="C:plasma membrane"/>
    <property type="evidence" value="ECO:0007669"/>
    <property type="project" value="UniProtKB-SubCell"/>
</dbReference>
<evidence type="ECO:0000256" key="7">
    <source>
        <dbReference type="ARBA" id="ARBA00023136"/>
    </source>
</evidence>
<feature type="transmembrane region" description="Helical" evidence="9">
    <location>
        <begin position="64"/>
        <end position="88"/>
    </location>
</feature>
<dbReference type="InterPro" id="IPR037673">
    <property type="entry name" value="MSC/AndL"/>
</dbReference>
<sequence length="128" mass="13690">MLKGFKEFIMRGNVIELAVGVIIGAAFNNIVNALVEKVFNPLIGGIFGQPNFDSLGKFSLGDAVVMPGAILTAVVQFLLVAGALYFCIVMPMNKAAARAKRTAGEEAPPAKADEVVLLEEIRDLLSRR</sequence>
<comment type="subunit">
    <text evidence="9">Homopentamer.</text>
</comment>
<evidence type="ECO:0000256" key="9">
    <source>
        <dbReference type="HAMAP-Rule" id="MF_00115"/>
    </source>
</evidence>
<proteinExistence type="inferred from homology"/>
<dbReference type="SUPFAM" id="SSF81330">
    <property type="entry name" value="Gated mechanosensitive channel"/>
    <property type="match status" value="1"/>
</dbReference>
<name>A0A1Q5PV62_9ACTO</name>